<evidence type="ECO:0000256" key="5">
    <source>
        <dbReference type="ARBA" id="ARBA00023136"/>
    </source>
</evidence>
<keyword evidence="9" id="KW-1185">Reference proteome</keyword>
<dbReference type="EMBL" id="NAJO01000060">
    <property type="protein sequence ID" value="OQN96872.1"/>
    <property type="molecule type" value="Genomic_DNA"/>
</dbReference>
<feature type="transmembrane region" description="Helical" evidence="6">
    <location>
        <begin position="122"/>
        <end position="145"/>
    </location>
</feature>
<keyword evidence="4 6" id="KW-1133">Transmembrane helix</keyword>
<dbReference type="InParanoid" id="A0A1V8SCJ7"/>
<reference evidence="9" key="1">
    <citation type="submission" date="2017-03" db="EMBL/GenBank/DDBJ databases">
        <title>Genomes of endolithic fungi from Antarctica.</title>
        <authorList>
            <person name="Coleine C."/>
            <person name="Masonjones S."/>
            <person name="Stajich J.E."/>
        </authorList>
    </citation>
    <scope>NUCLEOTIDE SEQUENCE [LARGE SCALE GENOMIC DNA]</scope>
    <source>
        <strain evidence="9">CCFEE 5527</strain>
    </source>
</reference>
<comment type="caution">
    <text evidence="8">The sequence shown here is derived from an EMBL/GenBank/DDBJ whole genome shotgun (WGS) entry which is preliminary data.</text>
</comment>
<name>A0A1V8SCJ7_9PEZI</name>
<feature type="transmembrane region" description="Helical" evidence="6">
    <location>
        <begin position="157"/>
        <end position="176"/>
    </location>
</feature>
<feature type="transmembrane region" description="Helical" evidence="6">
    <location>
        <begin position="20"/>
        <end position="37"/>
    </location>
</feature>
<dbReference type="STRING" id="1507870.A0A1V8SCJ7"/>
<dbReference type="InterPro" id="IPR001104">
    <property type="entry name" value="3-oxo-5_a-steroid_4-DH_C"/>
</dbReference>
<evidence type="ECO:0000256" key="1">
    <source>
        <dbReference type="ARBA" id="ARBA00004141"/>
    </source>
</evidence>
<dbReference type="AlphaFoldDB" id="A0A1V8SCJ7"/>
<evidence type="ECO:0000256" key="4">
    <source>
        <dbReference type="ARBA" id="ARBA00022989"/>
    </source>
</evidence>
<keyword evidence="3 6" id="KW-0812">Transmembrane</keyword>
<feature type="transmembrane region" description="Helical" evidence="6">
    <location>
        <begin position="58"/>
        <end position="78"/>
    </location>
</feature>
<gene>
    <name evidence="8" type="ORF">B0A48_17426</name>
</gene>
<dbReference type="PIRSF" id="PIRSF015596">
    <property type="entry name" value="5_alpha-SR2"/>
    <property type="match status" value="1"/>
</dbReference>
<evidence type="ECO:0000256" key="3">
    <source>
        <dbReference type="ARBA" id="ARBA00022692"/>
    </source>
</evidence>
<dbReference type="GO" id="GO:0003865">
    <property type="term" value="F:3-oxo-5-alpha-steroid 4-dehydrogenase activity"/>
    <property type="evidence" value="ECO:0007669"/>
    <property type="project" value="InterPro"/>
</dbReference>
<sequence length="289" mass="33343">MTLPSIVTGWYPPSRENWEFIVYAWQFFPLVTATQWLTDWYPAGKTSIESKYNLPGKWAWALMESVGPITVMYCMLTIPSKVGVETLPWGNWTMAALYIIHYIYRAPIFAYVSPSMSPIHPLVFASACLWNLINGLSIGGWVGGYGPNTREAWGGRLYEMEIGLVIWGWSLLANFFHDDDLREIRRSTLRRQKEQAQREGKPIEGVDKFYMVPKNGLFQYVLYAHYLCEFFEWAGFWMIGGLNCVPARTFLINEMSTMIPRAVAGKRWYVEKFGKEKIGKRKAIFPGLL</sequence>
<evidence type="ECO:0000313" key="9">
    <source>
        <dbReference type="Proteomes" id="UP000192596"/>
    </source>
</evidence>
<dbReference type="GO" id="GO:0008202">
    <property type="term" value="P:steroid metabolic process"/>
    <property type="evidence" value="ECO:0007669"/>
    <property type="project" value="InterPro"/>
</dbReference>
<evidence type="ECO:0000256" key="2">
    <source>
        <dbReference type="ARBA" id="ARBA00007742"/>
    </source>
</evidence>
<comment type="subcellular location">
    <subcellularLocation>
        <location evidence="1">Membrane</location>
        <topology evidence="1">Multi-pass membrane protein</topology>
    </subcellularLocation>
</comment>
<dbReference type="PANTHER" id="PTHR10556:SF43">
    <property type="entry name" value="STEROID 5-ALPHA-REDUCTASE DET2"/>
    <property type="match status" value="1"/>
</dbReference>
<feature type="domain" description="3-oxo-5-alpha-steroid 4-dehydrogenase C-terminal" evidence="7">
    <location>
        <begin position="123"/>
        <end position="288"/>
    </location>
</feature>
<dbReference type="PROSITE" id="PS50244">
    <property type="entry name" value="S5A_REDUCTASE"/>
    <property type="match status" value="1"/>
</dbReference>
<dbReference type="InterPro" id="IPR039357">
    <property type="entry name" value="SRD5A/TECR"/>
</dbReference>
<feature type="transmembrane region" description="Helical" evidence="6">
    <location>
        <begin position="90"/>
        <end position="110"/>
    </location>
</feature>
<dbReference type="OrthoDB" id="5788137at2759"/>
<dbReference type="Proteomes" id="UP000192596">
    <property type="component" value="Unassembled WGS sequence"/>
</dbReference>
<accession>A0A1V8SCJ7</accession>
<dbReference type="InterPro" id="IPR016636">
    <property type="entry name" value="3-oxo-5-alpha-steroid_4-DH"/>
</dbReference>
<dbReference type="GO" id="GO:0016020">
    <property type="term" value="C:membrane"/>
    <property type="evidence" value="ECO:0007669"/>
    <property type="project" value="UniProtKB-SubCell"/>
</dbReference>
<proteinExistence type="inferred from homology"/>
<dbReference type="PANTHER" id="PTHR10556">
    <property type="entry name" value="3-OXO-5-ALPHA-STEROID 4-DEHYDROGENASE"/>
    <property type="match status" value="1"/>
</dbReference>
<dbReference type="Pfam" id="PF02544">
    <property type="entry name" value="Steroid_dh"/>
    <property type="match status" value="1"/>
</dbReference>
<evidence type="ECO:0000313" key="8">
    <source>
        <dbReference type="EMBL" id="OQN96872.1"/>
    </source>
</evidence>
<comment type="similarity">
    <text evidence="2">Belongs to the steroid 5-alpha reductase family.</text>
</comment>
<keyword evidence="5 6" id="KW-0472">Membrane</keyword>
<protein>
    <recommendedName>
        <fullName evidence="7">3-oxo-5-alpha-steroid 4-dehydrogenase C-terminal domain-containing protein</fullName>
    </recommendedName>
</protein>
<evidence type="ECO:0000256" key="6">
    <source>
        <dbReference type="SAM" id="Phobius"/>
    </source>
</evidence>
<organism evidence="8 9">
    <name type="scientific">Cryoendolithus antarcticus</name>
    <dbReference type="NCBI Taxonomy" id="1507870"/>
    <lineage>
        <taxon>Eukaryota</taxon>
        <taxon>Fungi</taxon>
        <taxon>Dikarya</taxon>
        <taxon>Ascomycota</taxon>
        <taxon>Pezizomycotina</taxon>
        <taxon>Dothideomycetes</taxon>
        <taxon>Dothideomycetidae</taxon>
        <taxon>Cladosporiales</taxon>
        <taxon>Cladosporiaceae</taxon>
        <taxon>Cryoendolithus</taxon>
    </lineage>
</organism>
<evidence type="ECO:0000259" key="7">
    <source>
        <dbReference type="Pfam" id="PF02544"/>
    </source>
</evidence>